<accession>A0A917MCJ4</accession>
<dbReference type="Gene3D" id="3.40.190.10">
    <property type="entry name" value="Periplasmic binding protein-like II"/>
    <property type="match status" value="2"/>
</dbReference>
<dbReference type="EMBL" id="BMFR01000033">
    <property type="protein sequence ID" value="GGG88636.1"/>
    <property type="molecule type" value="Genomic_DNA"/>
</dbReference>
<keyword evidence="3 7" id="KW-0732">Signal</keyword>
<dbReference type="RefSeq" id="WP_188456984.1">
    <property type="nucleotide sequence ID" value="NZ_BMFR01000033.1"/>
</dbReference>
<evidence type="ECO:0000256" key="5">
    <source>
        <dbReference type="ARBA" id="ARBA00023288"/>
    </source>
</evidence>
<comment type="similarity">
    <text evidence="2 6">Belongs to the bacterial solute-binding protein 3 family.</text>
</comment>
<dbReference type="AlphaFoldDB" id="A0A917MCJ4"/>
<evidence type="ECO:0000256" key="2">
    <source>
        <dbReference type="ARBA" id="ARBA00010333"/>
    </source>
</evidence>
<gene>
    <name evidence="10" type="primary">tcyA</name>
    <name evidence="10" type="ORF">GCM10011398_38300</name>
</gene>
<feature type="domain" description="Solute-binding protein family 3/N-terminal" evidence="8">
    <location>
        <begin position="48"/>
        <end position="267"/>
    </location>
</feature>
<evidence type="ECO:0000313" key="10">
    <source>
        <dbReference type="EMBL" id="GGG88636.1"/>
    </source>
</evidence>
<dbReference type="SMART" id="SM00062">
    <property type="entry name" value="PBPb"/>
    <property type="match status" value="1"/>
</dbReference>
<comment type="subcellular location">
    <subcellularLocation>
        <location evidence="1">Cell envelope</location>
    </subcellularLocation>
</comment>
<organism evidence="10 11">
    <name type="scientific">Virgibacillus oceani</name>
    <dbReference type="NCBI Taxonomy" id="1479511"/>
    <lineage>
        <taxon>Bacteria</taxon>
        <taxon>Bacillati</taxon>
        <taxon>Bacillota</taxon>
        <taxon>Bacilli</taxon>
        <taxon>Bacillales</taxon>
        <taxon>Bacillaceae</taxon>
        <taxon>Virgibacillus</taxon>
    </lineage>
</organism>
<dbReference type="SUPFAM" id="SSF53850">
    <property type="entry name" value="Periplasmic binding protein-like II"/>
    <property type="match status" value="1"/>
</dbReference>
<feature type="domain" description="Ionotropic glutamate receptor C-terminal" evidence="9">
    <location>
        <begin position="48"/>
        <end position="266"/>
    </location>
</feature>
<evidence type="ECO:0000259" key="9">
    <source>
        <dbReference type="SMART" id="SM00079"/>
    </source>
</evidence>
<evidence type="ECO:0000256" key="1">
    <source>
        <dbReference type="ARBA" id="ARBA00004196"/>
    </source>
</evidence>
<reference evidence="10" key="1">
    <citation type="journal article" date="2014" name="Int. J. Syst. Evol. Microbiol.">
        <title>Complete genome sequence of Corynebacterium casei LMG S-19264T (=DSM 44701T), isolated from a smear-ripened cheese.</title>
        <authorList>
            <consortium name="US DOE Joint Genome Institute (JGI-PGF)"/>
            <person name="Walter F."/>
            <person name="Albersmeier A."/>
            <person name="Kalinowski J."/>
            <person name="Ruckert C."/>
        </authorList>
    </citation>
    <scope>NUCLEOTIDE SEQUENCE</scope>
    <source>
        <strain evidence="10">CGMCC 1.12754</strain>
    </source>
</reference>
<feature type="chain" id="PRO_5038963202" evidence="7">
    <location>
        <begin position="20"/>
        <end position="271"/>
    </location>
</feature>
<keyword evidence="11" id="KW-1185">Reference proteome</keyword>
<evidence type="ECO:0000256" key="3">
    <source>
        <dbReference type="ARBA" id="ARBA00022729"/>
    </source>
</evidence>
<sequence>MKKFTLWVFMIGLIALLTACGSSDDSENSNAGEDGSSGLYDEVMEKGVLTVGTEGTYAPFTFHNDEGDLTGYDVEVIKEIADRMGVKVEFMETQWDSMFAGLNSERFDLIANQVGINEDRLENYDFSNPYTYSVAVVVVPKDTNDINSFEDLEGKKSAQSLTSNFGAIAKENGAELVGVEGLAQSIELLKQGRADVTVNDKLAVLDYLNQEGDDSIKIAAEESNASETAFTFNKGNDKLVDAINEQLESMREDGTLAKIAKDWFGEDVSSK</sequence>
<evidence type="ECO:0000256" key="7">
    <source>
        <dbReference type="SAM" id="SignalP"/>
    </source>
</evidence>
<dbReference type="PROSITE" id="PS01039">
    <property type="entry name" value="SBP_BACTERIAL_3"/>
    <property type="match status" value="1"/>
</dbReference>
<reference evidence="10" key="2">
    <citation type="submission" date="2020-09" db="EMBL/GenBank/DDBJ databases">
        <authorList>
            <person name="Sun Q."/>
            <person name="Zhou Y."/>
        </authorList>
    </citation>
    <scope>NUCLEOTIDE SEQUENCE</scope>
    <source>
        <strain evidence="10">CGMCC 1.12754</strain>
    </source>
</reference>
<keyword evidence="4" id="KW-0564">Palmitate</keyword>
<dbReference type="InterPro" id="IPR001320">
    <property type="entry name" value="Iontro_rcpt_C"/>
</dbReference>
<name>A0A917MCJ4_9BACI</name>
<dbReference type="GO" id="GO:0015276">
    <property type="term" value="F:ligand-gated monoatomic ion channel activity"/>
    <property type="evidence" value="ECO:0007669"/>
    <property type="project" value="InterPro"/>
</dbReference>
<dbReference type="CDD" id="cd13711">
    <property type="entry name" value="PBP2_Ngo0372_TcyA"/>
    <property type="match status" value="1"/>
</dbReference>
<proteinExistence type="inferred from homology"/>
<dbReference type="PROSITE" id="PS51257">
    <property type="entry name" value="PROKAR_LIPOPROTEIN"/>
    <property type="match status" value="1"/>
</dbReference>
<evidence type="ECO:0000313" key="11">
    <source>
        <dbReference type="Proteomes" id="UP000622860"/>
    </source>
</evidence>
<dbReference type="SMART" id="SM00079">
    <property type="entry name" value="PBPe"/>
    <property type="match status" value="1"/>
</dbReference>
<comment type="caution">
    <text evidence="10">The sequence shown here is derived from an EMBL/GenBank/DDBJ whole genome shotgun (WGS) entry which is preliminary data.</text>
</comment>
<dbReference type="GO" id="GO:0016020">
    <property type="term" value="C:membrane"/>
    <property type="evidence" value="ECO:0007669"/>
    <property type="project" value="InterPro"/>
</dbReference>
<keyword evidence="5" id="KW-0449">Lipoprotein</keyword>
<evidence type="ECO:0000259" key="8">
    <source>
        <dbReference type="SMART" id="SM00062"/>
    </source>
</evidence>
<dbReference type="InterPro" id="IPR001638">
    <property type="entry name" value="Solute-binding_3/MltF_N"/>
</dbReference>
<dbReference type="Proteomes" id="UP000622860">
    <property type="component" value="Unassembled WGS sequence"/>
</dbReference>
<dbReference type="GO" id="GO:0030313">
    <property type="term" value="C:cell envelope"/>
    <property type="evidence" value="ECO:0007669"/>
    <property type="project" value="UniProtKB-SubCell"/>
</dbReference>
<evidence type="ECO:0000256" key="4">
    <source>
        <dbReference type="ARBA" id="ARBA00023139"/>
    </source>
</evidence>
<dbReference type="InterPro" id="IPR018313">
    <property type="entry name" value="SBP_3_CS"/>
</dbReference>
<dbReference type="Pfam" id="PF00497">
    <property type="entry name" value="SBP_bac_3"/>
    <property type="match status" value="1"/>
</dbReference>
<dbReference type="PANTHER" id="PTHR35936:SF34">
    <property type="entry name" value="ABC TRANSPORTER EXTRACELLULAR-BINDING PROTEIN YCKB-RELATED"/>
    <property type="match status" value="1"/>
</dbReference>
<dbReference type="PANTHER" id="PTHR35936">
    <property type="entry name" value="MEMBRANE-BOUND LYTIC MUREIN TRANSGLYCOSYLASE F"/>
    <property type="match status" value="1"/>
</dbReference>
<protein>
    <submittedName>
        <fullName evidence="10">L-cystine-binding protein TcyA</fullName>
    </submittedName>
</protein>
<evidence type="ECO:0000256" key="6">
    <source>
        <dbReference type="RuleBase" id="RU003744"/>
    </source>
</evidence>
<feature type="signal peptide" evidence="7">
    <location>
        <begin position="1"/>
        <end position="19"/>
    </location>
</feature>